<gene>
    <name evidence="9" type="primary">prcB</name>
    <name evidence="11" type="ORF">LX83_000535</name>
</gene>
<dbReference type="GO" id="GO:0005737">
    <property type="term" value="C:cytoplasm"/>
    <property type="evidence" value="ECO:0007669"/>
    <property type="project" value="UniProtKB-SubCell"/>
</dbReference>
<evidence type="ECO:0000256" key="5">
    <source>
        <dbReference type="ARBA" id="ARBA00022801"/>
    </source>
</evidence>
<dbReference type="InterPro" id="IPR001353">
    <property type="entry name" value="Proteasome_sua/b"/>
</dbReference>
<feature type="propeptide" id="PRO_5041758135" description="Removed in mature form; by autocatalysis" evidence="9">
    <location>
        <begin position="1"/>
        <end position="53"/>
    </location>
</feature>
<evidence type="ECO:0000256" key="9">
    <source>
        <dbReference type="HAMAP-Rule" id="MF_02113"/>
    </source>
</evidence>
<comment type="subunit">
    <text evidence="9">The 20S proteasome core is composed of 14 alpha and 14 beta subunits that assemble into four stacked heptameric rings, resulting in a barrel-shaped structure. The two inner rings, each composed of seven catalytic beta subunits, are sandwiched by two outer rings, each composed of seven alpha subunits. The catalytic chamber with the active sites is on the inside of the barrel. Has a gated structure, the ends of the cylinder being occluded by the N-termini of the alpha-subunits. Is capped by the proteasome-associated ATPase, ARC.</text>
</comment>
<dbReference type="Pfam" id="PF00227">
    <property type="entry name" value="Proteasome"/>
    <property type="match status" value="1"/>
</dbReference>
<keyword evidence="7 9" id="KW-0647">Proteasome</keyword>
<dbReference type="GO" id="GO:0019941">
    <property type="term" value="P:modification-dependent protein catabolic process"/>
    <property type="evidence" value="ECO:0007669"/>
    <property type="project" value="UniProtKB-UniRule"/>
</dbReference>
<dbReference type="PANTHER" id="PTHR32194:SF0">
    <property type="entry name" value="ATP-DEPENDENT PROTEASE SUBUNIT HSLV"/>
    <property type="match status" value="1"/>
</dbReference>
<evidence type="ECO:0000256" key="7">
    <source>
        <dbReference type="ARBA" id="ARBA00022942"/>
    </source>
</evidence>
<comment type="caution">
    <text evidence="11">The sequence shown here is derived from an EMBL/GenBank/DDBJ whole genome shotgun (WGS) entry which is preliminary data.</text>
</comment>
<evidence type="ECO:0000256" key="6">
    <source>
        <dbReference type="ARBA" id="ARBA00022813"/>
    </source>
</evidence>
<evidence type="ECO:0000256" key="8">
    <source>
        <dbReference type="ARBA" id="ARBA00023145"/>
    </source>
</evidence>
<keyword evidence="12" id="KW-1185">Reference proteome</keyword>
<dbReference type="InterPro" id="IPR022483">
    <property type="entry name" value="PSB_actinobac"/>
</dbReference>
<keyword evidence="8 9" id="KW-0865">Zymogen</keyword>
<keyword evidence="4 9" id="KW-0888">Threonine protease</keyword>
<sequence>MPADSDDLGRLPHVSLLPGSSSFTEFVAVHSPDLLPARFAAASGRGVADLPHGTTIVALTFADGVIMAADRQVTAGSMIGSRHGEKIYRADEYSSVGTAGTAGIAVEIARLFQVELEHYEKIEGTLLSLDGKANRLSGMVRDNLPLAMQGMAAIPLFAGYDPDSGISKIFNYDAAGGRSEIRDYHAIGSGSIFARGALKKLYQDDLPEQDALLVALQAIYDAGEEDTATMGPDLVREIYPRVHVMSAAGNRRLTDAEVGELAQQVVASRRVRPDGPRAAAR</sequence>
<comment type="subcellular location">
    <subcellularLocation>
        <location evidence="9">Cytoplasm</location>
    </subcellularLocation>
</comment>
<keyword evidence="3 9" id="KW-0645">Protease</keyword>
<dbReference type="GO" id="GO:0004298">
    <property type="term" value="F:threonine-type endopeptidase activity"/>
    <property type="evidence" value="ECO:0007669"/>
    <property type="project" value="UniProtKB-UniRule"/>
</dbReference>
<dbReference type="SUPFAM" id="SSF56235">
    <property type="entry name" value="N-terminal nucleophile aminohydrolases (Ntn hydrolases)"/>
    <property type="match status" value="1"/>
</dbReference>
<organism evidence="11 12">
    <name type="scientific">Goodfellowiella coeruleoviolacea</name>
    <dbReference type="NCBI Taxonomy" id="334858"/>
    <lineage>
        <taxon>Bacteria</taxon>
        <taxon>Bacillati</taxon>
        <taxon>Actinomycetota</taxon>
        <taxon>Actinomycetes</taxon>
        <taxon>Pseudonocardiales</taxon>
        <taxon>Pseudonocardiaceae</taxon>
        <taxon>Goodfellowiella</taxon>
    </lineage>
</organism>
<dbReference type="AlphaFoldDB" id="A0AAE3GA56"/>
<dbReference type="RefSeq" id="WP_253766565.1">
    <property type="nucleotide sequence ID" value="NZ_JAMTCK010000001.1"/>
</dbReference>
<proteinExistence type="inferred from homology"/>
<dbReference type="Gene3D" id="3.60.20.10">
    <property type="entry name" value="Glutamine Phosphoribosylpyrophosphate, subunit 1, domain 1"/>
    <property type="match status" value="1"/>
</dbReference>
<evidence type="ECO:0000256" key="1">
    <source>
        <dbReference type="ARBA" id="ARBA00001198"/>
    </source>
</evidence>
<comment type="catalytic activity">
    <reaction evidence="1 9">
        <text>Cleavage of peptide bonds with very broad specificity.</text>
        <dbReference type="EC" id="3.4.25.1"/>
    </reaction>
</comment>
<feature type="chain" id="PRO_5041758136" description="Proteasome subunit beta" evidence="9">
    <location>
        <begin position="54"/>
        <end position="281"/>
    </location>
</feature>
<dbReference type="GO" id="GO:0010498">
    <property type="term" value="P:proteasomal protein catabolic process"/>
    <property type="evidence" value="ECO:0007669"/>
    <property type="project" value="UniProtKB-UniRule"/>
</dbReference>
<dbReference type="CDD" id="cd01906">
    <property type="entry name" value="proteasome_protease_HslV"/>
    <property type="match status" value="1"/>
</dbReference>
<dbReference type="Proteomes" id="UP001206128">
    <property type="component" value="Unassembled WGS sequence"/>
</dbReference>
<evidence type="ECO:0000256" key="3">
    <source>
        <dbReference type="ARBA" id="ARBA00022670"/>
    </source>
</evidence>
<feature type="active site" description="Nucleophile" evidence="9">
    <location>
        <position position="54"/>
    </location>
</feature>
<evidence type="ECO:0000256" key="2">
    <source>
        <dbReference type="ARBA" id="ARBA00022490"/>
    </source>
</evidence>
<comment type="pathway">
    <text evidence="9">Protein degradation; proteasomal Pup-dependent pathway.</text>
</comment>
<evidence type="ECO:0000313" key="11">
    <source>
        <dbReference type="EMBL" id="MCP2163695.1"/>
    </source>
</evidence>
<protein>
    <recommendedName>
        <fullName evidence="9 10">Proteasome subunit beta</fullName>
        <ecNumber evidence="9 10">3.4.25.1</ecNumber>
    </recommendedName>
    <alternativeName>
        <fullName evidence="9">20S proteasome beta subunit</fullName>
    </alternativeName>
    <alternativeName>
        <fullName evidence="9">Proteasome core protein PrcB</fullName>
    </alternativeName>
</protein>
<dbReference type="PANTHER" id="PTHR32194">
    <property type="entry name" value="METALLOPROTEASE TLDD"/>
    <property type="match status" value="1"/>
</dbReference>
<keyword evidence="5 9" id="KW-0378">Hydrolase</keyword>
<accession>A0AAE3GA56</accession>
<comment type="similarity">
    <text evidence="9">Belongs to the peptidase T1B family.</text>
</comment>
<dbReference type="EMBL" id="JAMTCK010000001">
    <property type="protein sequence ID" value="MCP2163695.1"/>
    <property type="molecule type" value="Genomic_DNA"/>
</dbReference>
<name>A0AAE3GA56_9PSEU</name>
<dbReference type="HAMAP" id="MF_02113_B">
    <property type="entry name" value="Proteasome_B_B"/>
    <property type="match status" value="1"/>
</dbReference>
<keyword evidence="2 9" id="KW-0963">Cytoplasm</keyword>
<dbReference type="GO" id="GO:0019774">
    <property type="term" value="C:proteasome core complex, beta-subunit complex"/>
    <property type="evidence" value="ECO:0007669"/>
    <property type="project" value="UniProtKB-UniRule"/>
</dbReference>
<evidence type="ECO:0000256" key="4">
    <source>
        <dbReference type="ARBA" id="ARBA00022698"/>
    </source>
</evidence>
<reference evidence="11" key="1">
    <citation type="submission" date="2022-06" db="EMBL/GenBank/DDBJ databases">
        <title>Genomic Encyclopedia of Archaeal and Bacterial Type Strains, Phase II (KMG-II): from individual species to whole genera.</title>
        <authorList>
            <person name="Goeker M."/>
        </authorList>
    </citation>
    <scope>NUCLEOTIDE SEQUENCE</scope>
    <source>
        <strain evidence="11">DSM 43935</strain>
    </source>
</reference>
<comment type="activity regulation">
    <text evidence="9">The formation of the proteasomal ATPase ARC-20S proteasome complex, likely via the docking of the C-termini of ARC into the intersubunit pockets in the alpha-rings, may trigger opening of the gate for substrate entry. Interconversion between the open-gate and close-gate conformations leads to a dynamic regulation of the 20S proteasome proteolysis activity.</text>
</comment>
<evidence type="ECO:0000313" key="12">
    <source>
        <dbReference type="Proteomes" id="UP001206128"/>
    </source>
</evidence>
<keyword evidence="6 9" id="KW-0068">Autocatalytic cleavage</keyword>
<dbReference type="PROSITE" id="PS51476">
    <property type="entry name" value="PROTEASOME_BETA_2"/>
    <property type="match status" value="1"/>
</dbReference>
<dbReference type="NCBIfam" id="TIGR03690">
    <property type="entry name" value="20S_bact_beta"/>
    <property type="match status" value="1"/>
</dbReference>
<comment type="function">
    <text evidence="9">Component of the proteasome core, a large protease complex with broad specificity involved in protein degradation.</text>
</comment>
<dbReference type="EC" id="3.4.25.1" evidence="9 10"/>
<evidence type="ECO:0000256" key="10">
    <source>
        <dbReference type="NCBIfam" id="TIGR03690"/>
    </source>
</evidence>
<dbReference type="InterPro" id="IPR023333">
    <property type="entry name" value="Proteasome_suB-type"/>
</dbReference>
<dbReference type="InterPro" id="IPR029055">
    <property type="entry name" value="Ntn_hydrolases_N"/>
</dbReference>